<reference evidence="2 3" key="1">
    <citation type="submission" date="2018-04" db="EMBL/GenBank/DDBJ databases">
        <title>Novel Campyloabacter and Helicobacter Species and Strains.</title>
        <authorList>
            <person name="Mannion A.J."/>
            <person name="Shen Z."/>
            <person name="Fox J.G."/>
        </authorList>
    </citation>
    <scope>NUCLEOTIDE SEQUENCE [LARGE SCALE GENOMIC DNA]</scope>
    <source>
        <strain evidence="2 3">MIT 12-6600</strain>
    </source>
</reference>
<evidence type="ECO:0000313" key="3">
    <source>
        <dbReference type="Proteomes" id="UP000256514"/>
    </source>
</evidence>
<gene>
    <name evidence="2" type="ORF">CQA54_07135</name>
</gene>
<evidence type="ECO:0000313" key="2">
    <source>
        <dbReference type="EMBL" id="RDU66467.1"/>
    </source>
</evidence>
<keyword evidence="1" id="KW-0472">Membrane</keyword>
<dbReference type="EMBL" id="NXLT01000006">
    <property type="protein sequence ID" value="RDU66467.1"/>
    <property type="molecule type" value="Genomic_DNA"/>
</dbReference>
<evidence type="ECO:0000256" key="1">
    <source>
        <dbReference type="SAM" id="Phobius"/>
    </source>
</evidence>
<keyword evidence="1" id="KW-0812">Transmembrane</keyword>
<name>A0A3D8IMF9_9HELI</name>
<accession>A0A3D8IMF9</accession>
<proteinExistence type="predicted"/>
<feature type="transmembrane region" description="Helical" evidence="1">
    <location>
        <begin position="12"/>
        <end position="34"/>
    </location>
</feature>
<dbReference type="RefSeq" id="WP_115571421.1">
    <property type="nucleotide sequence ID" value="NZ_NXLT01000006.1"/>
</dbReference>
<comment type="caution">
    <text evidence="2">The sequence shown here is derived from an EMBL/GenBank/DDBJ whole genome shotgun (WGS) entry which is preliminary data.</text>
</comment>
<organism evidence="2 3">
    <name type="scientific">Helicobacter equorum</name>
    <dbReference type="NCBI Taxonomy" id="361872"/>
    <lineage>
        <taxon>Bacteria</taxon>
        <taxon>Pseudomonadati</taxon>
        <taxon>Campylobacterota</taxon>
        <taxon>Epsilonproteobacteria</taxon>
        <taxon>Campylobacterales</taxon>
        <taxon>Helicobacteraceae</taxon>
        <taxon>Helicobacter</taxon>
    </lineage>
</organism>
<keyword evidence="3" id="KW-1185">Reference proteome</keyword>
<dbReference type="Proteomes" id="UP000256514">
    <property type="component" value="Unassembled WGS sequence"/>
</dbReference>
<dbReference type="AlphaFoldDB" id="A0A3D8IMF9"/>
<protein>
    <submittedName>
        <fullName evidence="2">Uncharacterized protein</fullName>
    </submittedName>
</protein>
<keyword evidence="1" id="KW-1133">Transmembrane helix</keyword>
<sequence length="96" mass="10541">MNTLCFTLSLSNIFLFLLLSCFCFTAIFILGIILDNIGVPPFPVAVIKFGLCFIPFVFFVGLGTTGLEKANKKCTEKMGAITCEKFLPCCAIKETK</sequence>
<feature type="transmembrane region" description="Helical" evidence="1">
    <location>
        <begin position="46"/>
        <end position="67"/>
    </location>
</feature>